<dbReference type="GO" id="GO:0009927">
    <property type="term" value="F:histidine phosphotransfer kinase activity"/>
    <property type="evidence" value="ECO:0007669"/>
    <property type="project" value="TreeGrafter"/>
</dbReference>
<dbReference type="OrthoDB" id="303614at2759"/>
<dbReference type="PANTHER" id="PTHR43047">
    <property type="entry name" value="TWO-COMPONENT HISTIDINE PROTEIN KINASE"/>
    <property type="match status" value="1"/>
</dbReference>
<dbReference type="Pfam" id="PF00072">
    <property type="entry name" value="Response_reg"/>
    <property type="match status" value="1"/>
</dbReference>
<keyword evidence="5" id="KW-0597">Phosphoprotein</keyword>
<comment type="catalytic activity">
    <reaction evidence="1">
        <text>ATP + protein L-histidine = ADP + protein N-phospho-L-histidine.</text>
        <dbReference type="EC" id="2.7.13.3"/>
    </reaction>
</comment>
<protein>
    <recommendedName>
        <fullName evidence="2">histidine kinase</fullName>
        <ecNumber evidence="2">2.7.13.3</ecNumber>
    </recommendedName>
</protein>
<sequence>MNQVLDFSNVVTLENNSWRQVKQTHHTRRDLKDGTEHLAALLDSYALEDIAVLAEDAVEGVCRGHLYGRTISSRNARILSHTLVSPSDVDIEETRPSDVEIIVDIAPGDWIYKTQPSALRRIIVDVFSNAVKCTDRGRVSLQLKTVFNPELHFDEQDPGELVMLTVSDTSKGILEGTLVGPGLSIVRTLVKSLDGHITIRSRENEGTVVKVSLPLERGPQSETFTDADILRQRYGKKSVAMLGFNPDATEKRPALWRVLERYITEWFGLELVSWPSCGPVDILLADENDLDYYNKDLFTNCPSAILVLCNSAIDHRAYRHSWHPPADVVDFIRRPLGPHKLAKKIHGCMQRLPVPAASPSRPRGRHPALADSKRITLQSFDCPDELLETPDIEAELFPGFIDNEQLSTSTETSTAESPLTPEEQPSGLRPFPRQGPSRRQSAPAASKYNQPIVSPEPPSIKKCPGSPPKPQMLKVLVVDDNEINLQLMVTFMRRRNLSVLESAENGKVAVDAVERQGGYDIIFMDMSMPVMNGFEATRAIRALERERRGCRPAKIIALTGLSSTRDMTAALTSGVDIYWTKPVSFKRVSRLLDEFEANR</sequence>
<dbReference type="SUPFAM" id="SSF52172">
    <property type="entry name" value="CheY-like"/>
    <property type="match status" value="1"/>
</dbReference>
<dbReference type="GO" id="GO:0005886">
    <property type="term" value="C:plasma membrane"/>
    <property type="evidence" value="ECO:0007669"/>
    <property type="project" value="TreeGrafter"/>
</dbReference>
<evidence type="ECO:0000313" key="9">
    <source>
        <dbReference type="EMBL" id="OXV05956.1"/>
    </source>
</evidence>
<name>A0A232LP84_9EURO</name>
<feature type="compositionally biased region" description="Low complexity" evidence="6">
    <location>
        <begin position="407"/>
        <end position="423"/>
    </location>
</feature>
<dbReference type="SUPFAM" id="SSF55874">
    <property type="entry name" value="ATPase domain of HSP90 chaperone/DNA topoisomerase II/histidine kinase"/>
    <property type="match status" value="1"/>
</dbReference>
<gene>
    <name evidence="9" type="ORF">Egran_06276</name>
</gene>
<reference evidence="9 10" key="1">
    <citation type="journal article" date="2015" name="Environ. Microbiol.">
        <title>Metagenome sequence of Elaphomyces granulatus from sporocarp tissue reveals Ascomycota ectomycorrhizal fingerprints of genome expansion and a Proteobacteria-rich microbiome.</title>
        <authorList>
            <person name="Quandt C.A."/>
            <person name="Kohler A."/>
            <person name="Hesse C.N."/>
            <person name="Sharpton T.J."/>
            <person name="Martin F."/>
            <person name="Spatafora J.W."/>
        </authorList>
    </citation>
    <scope>NUCLEOTIDE SEQUENCE [LARGE SCALE GENOMIC DNA]</scope>
    <source>
        <strain evidence="9 10">OSC145934</strain>
    </source>
</reference>
<dbReference type="CDD" id="cd17546">
    <property type="entry name" value="REC_hyHK_CKI1_RcsC-like"/>
    <property type="match status" value="1"/>
</dbReference>
<dbReference type="InterPro" id="IPR005467">
    <property type="entry name" value="His_kinase_dom"/>
</dbReference>
<dbReference type="PRINTS" id="PR00344">
    <property type="entry name" value="BCTRLSENSOR"/>
</dbReference>
<dbReference type="InterPro" id="IPR004358">
    <property type="entry name" value="Sig_transdc_His_kin-like_C"/>
</dbReference>
<dbReference type="AlphaFoldDB" id="A0A232LP84"/>
<evidence type="ECO:0000256" key="2">
    <source>
        <dbReference type="ARBA" id="ARBA00012438"/>
    </source>
</evidence>
<comment type="caution">
    <text evidence="9">The sequence shown here is derived from an EMBL/GenBank/DDBJ whole genome shotgun (WGS) entry which is preliminary data.</text>
</comment>
<dbReference type="PANTHER" id="PTHR43047:SF72">
    <property type="entry name" value="OSMOSENSING HISTIDINE PROTEIN KINASE SLN1"/>
    <property type="match status" value="1"/>
</dbReference>
<dbReference type="Gene3D" id="3.30.565.10">
    <property type="entry name" value="Histidine kinase-like ATPase, C-terminal domain"/>
    <property type="match status" value="1"/>
</dbReference>
<feature type="region of interest" description="Disordered" evidence="6">
    <location>
        <begin position="353"/>
        <end position="372"/>
    </location>
</feature>
<dbReference type="PROSITE" id="PS50110">
    <property type="entry name" value="RESPONSE_REGULATORY"/>
    <property type="match status" value="1"/>
</dbReference>
<accession>A0A232LP84</accession>
<dbReference type="GO" id="GO:0000155">
    <property type="term" value="F:phosphorelay sensor kinase activity"/>
    <property type="evidence" value="ECO:0007669"/>
    <property type="project" value="TreeGrafter"/>
</dbReference>
<keyword evidence="4" id="KW-0418">Kinase</keyword>
<dbReference type="InterPro" id="IPR003594">
    <property type="entry name" value="HATPase_dom"/>
</dbReference>
<dbReference type="SMART" id="SM00448">
    <property type="entry name" value="REC"/>
    <property type="match status" value="1"/>
</dbReference>
<dbReference type="InterPro" id="IPR036890">
    <property type="entry name" value="HATPase_C_sf"/>
</dbReference>
<organism evidence="9 10">
    <name type="scientific">Elaphomyces granulatus</name>
    <dbReference type="NCBI Taxonomy" id="519963"/>
    <lineage>
        <taxon>Eukaryota</taxon>
        <taxon>Fungi</taxon>
        <taxon>Dikarya</taxon>
        <taxon>Ascomycota</taxon>
        <taxon>Pezizomycotina</taxon>
        <taxon>Eurotiomycetes</taxon>
        <taxon>Eurotiomycetidae</taxon>
        <taxon>Eurotiales</taxon>
        <taxon>Elaphomycetaceae</taxon>
        <taxon>Elaphomyces</taxon>
    </lineage>
</organism>
<dbReference type="InterPro" id="IPR001789">
    <property type="entry name" value="Sig_transdc_resp-reg_receiver"/>
</dbReference>
<dbReference type="PROSITE" id="PS50109">
    <property type="entry name" value="HIS_KIN"/>
    <property type="match status" value="1"/>
</dbReference>
<evidence type="ECO:0000256" key="5">
    <source>
        <dbReference type="PROSITE-ProRule" id="PRU00169"/>
    </source>
</evidence>
<dbReference type="Proteomes" id="UP000243515">
    <property type="component" value="Unassembled WGS sequence"/>
</dbReference>
<dbReference type="Pfam" id="PF02518">
    <property type="entry name" value="HATPase_c"/>
    <property type="match status" value="1"/>
</dbReference>
<dbReference type="SMART" id="SM00387">
    <property type="entry name" value="HATPase_c"/>
    <property type="match status" value="1"/>
</dbReference>
<proteinExistence type="predicted"/>
<keyword evidence="10" id="KW-1185">Reference proteome</keyword>
<evidence type="ECO:0000256" key="4">
    <source>
        <dbReference type="ARBA" id="ARBA00022777"/>
    </source>
</evidence>
<evidence type="ECO:0000259" key="7">
    <source>
        <dbReference type="PROSITE" id="PS50109"/>
    </source>
</evidence>
<evidence type="ECO:0000259" key="8">
    <source>
        <dbReference type="PROSITE" id="PS50110"/>
    </source>
</evidence>
<dbReference type="EMBL" id="NPHW01006270">
    <property type="protein sequence ID" value="OXV05956.1"/>
    <property type="molecule type" value="Genomic_DNA"/>
</dbReference>
<dbReference type="InterPro" id="IPR011006">
    <property type="entry name" value="CheY-like_superfamily"/>
</dbReference>
<dbReference type="Gene3D" id="3.40.50.2300">
    <property type="match status" value="1"/>
</dbReference>
<feature type="region of interest" description="Disordered" evidence="6">
    <location>
        <begin position="407"/>
        <end position="467"/>
    </location>
</feature>
<feature type="modified residue" description="4-aspartylphosphate" evidence="5">
    <location>
        <position position="525"/>
    </location>
</feature>
<evidence type="ECO:0000256" key="1">
    <source>
        <dbReference type="ARBA" id="ARBA00000085"/>
    </source>
</evidence>
<dbReference type="EC" id="2.7.13.3" evidence="2"/>
<feature type="domain" description="Response regulatory" evidence="8">
    <location>
        <begin position="474"/>
        <end position="596"/>
    </location>
</feature>
<evidence type="ECO:0000256" key="6">
    <source>
        <dbReference type="SAM" id="MobiDB-lite"/>
    </source>
</evidence>
<evidence type="ECO:0000313" key="10">
    <source>
        <dbReference type="Proteomes" id="UP000243515"/>
    </source>
</evidence>
<feature type="domain" description="Histidine kinase" evidence="7">
    <location>
        <begin position="98"/>
        <end position="217"/>
    </location>
</feature>
<evidence type="ECO:0000256" key="3">
    <source>
        <dbReference type="ARBA" id="ARBA00022679"/>
    </source>
</evidence>
<keyword evidence="3" id="KW-0808">Transferase</keyword>